<dbReference type="Pfam" id="PF18052">
    <property type="entry name" value="Rx_N"/>
    <property type="match status" value="1"/>
</dbReference>
<dbReference type="InterPro" id="IPR027417">
    <property type="entry name" value="P-loop_NTPase"/>
</dbReference>
<dbReference type="InterPro" id="IPR044974">
    <property type="entry name" value="Disease_R_plants"/>
</dbReference>
<comment type="caution">
    <text evidence="11">The sequence shown here is derived from an EMBL/GenBank/DDBJ whole genome shotgun (WGS) entry which is preliminary data.</text>
</comment>
<dbReference type="Pfam" id="PF23559">
    <property type="entry name" value="WHD_DRP"/>
    <property type="match status" value="1"/>
</dbReference>
<evidence type="ECO:0000256" key="5">
    <source>
        <dbReference type="ARBA" id="ARBA00022821"/>
    </source>
</evidence>
<dbReference type="InterPro" id="IPR002182">
    <property type="entry name" value="NB-ARC"/>
</dbReference>
<evidence type="ECO:0000256" key="3">
    <source>
        <dbReference type="ARBA" id="ARBA00022737"/>
    </source>
</evidence>
<evidence type="ECO:0000313" key="12">
    <source>
        <dbReference type="Proteomes" id="UP001293254"/>
    </source>
</evidence>
<dbReference type="Gene3D" id="1.20.5.4130">
    <property type="match status" value="1"/>
</dbReference>
<comment type="similarity">
    <text evidence="1">Belongs to the disease resistance NB-LRR family.</text>
</comment>
<dbReference type="EMBL" id="JACGWO010000006">
    <property type="protein sequence ID" value="KAK4424564.1"/>
    <property type="molecule type" value="Genomic_DNA"/>
</dbReference>
<dbReference type="GO" id="GO:0005524">
    <property type="term" value="F:ATP binding"/>
    <property type="evidence" value="ECO:0007669"/>
    <property type="project" value="UniProtKB-KW"/>
</dbReference>
<dbReference type="InterPro" id="IPR055414">
    <property type="entry name" value="LRR_R13L4/SHOC2-like"/>
</dbReference>
<keyword evidence="5" id="KW-0611">Plant defense</keyword>
<dbReference type="FunFam" id="3.40.50.300:FF:001091">
    <property type="entry name" value="Probable disease resistance protein At1g61300"/>
    <property type="match status" value="1"/>
</dbReference>
<gene>
    <name evidence="11" type="ORF">Salat_1649900</name>
</gene>
<feature type="domain" description="NB-ARC" evidence="7">
    <location>
        <begin position="171"/>
        <end position="331"/>
    </location>
</feature>
<keyword evidence="12" id="KW-1185">Reference proteome</keyword>
<dbReference type="FunFam" id="1.10.10.10:FF:000322">
    <property type="entry name" value="Probable disease resistance protein At1g63360"/>
    <property type="match status" value="1"/>
</dbReference>
<dbReference type="InterPro" id="IPR032675">
    <property type="entry name" value="LRR_dom_sf"/>
</dbReference>
<dbReference type="InterPro" id="IPR041118">
    <property type="entry name" value="Rx_N"/>
</dbReference>
<dbReference type="Pfam" id="PF00931">
    <property type="entry name" value="NB-ARC"/>
    <property type="match status" value="1"/>
</dbReference>
<organism evidence="11 12">
    <name type="scientific">Sesamum alatum</name>
    <dbReference type="NCBI Taxonomy" id="300844"/>
    <lineage>
        <taxon>Eukaryota</taxon>
        <taxon>Viridiplantae</taxon>
        <taxon>Streptophyta</taxon>
        <taxon>Embryophyta</taxon>
        <taxon>Tracheophyta</taxon>
        <taxon>Spermatophyta</taxon>
        <taxon>Magnoliopsida</taxon>
        <taxon>eudicotyledons</taxon>
        <taxon>Gunneridae</taxon>
        <taxon>Pentapetalae</taxon>
        <taxon>asterids</taxon>
        <taxon>lamiids</taxon>
        <taxon>Lamiales</taxon>
        <taxon>Pedaliaceae</taxon>
        <taxon>Sesamum</taxon>
    </lineage>
</organism>
<dbReference type="GO" id="GO:0051607">
    <property type="term" value="P:defense response to virus"/>
    <property type="evidence" value="ECO:0007669"/>
    <property type="project" value="UniProtKB-ARBA"/>
</dbReference>
<keyword evidence="6" id="KW-0067">ATP-binding</keyword>
<dbReference type="GO" id="GO:0098542">
    <property type="term" value="P:defense response to other organism"/>
    <property type="evidence" value="ECO:0007669"/>
    <property type="project" value="TreeGrafter"/>
</dbReference>
<accession>A0AAE2CJT7</accession>
<dbReference type="InterPro" id="IPR038005">
    <property type="entry name" value="RX-like_CC"/>
</dbReference>
<dbReference type="InterPro" id="IPR042197">
    <property type="entry name" value="Apaf_helical"/>
</dbReference>
<dbReference type="SUPFAM" id="SSF52540">
    <property type="entry name" value="P-loop containing nucleoside triphosphate hydrolases"/>
    <property type="match status" value="1"/>
</dbReference>
<evidence type="ECO:0000256" key="4">
    <source>
        <dbReference type="ARBA" id="ARBA00022741"/>
    </source>
</evidence>
<dbReference type="InterPro" id="IPR058922">
    <property type="entry name" value="WHD_DRP"/>
</dbReference>
<dbReference type="SUPFAM" id="SSF52058">
    <property type="entry name" value="L domain-like"/>
    <property type="match status" value="1"/>
</dbReference>
<dbReference type="Gene3D" id="3.40.50.300">
    <property type="entry name" value="P-loop containing nucleotide triphosphate hydrolases"/>
    <property type="match status" value="1"/>
</dbReference>
<dbReference type="PANTHER" id="PTHR23155">
    <property type="entry name" value="DISEASE RESISTANCE PROTEIN RP"/>
    <property type="match status" value="1"/>
</dbReference>
<name>A0AAE2CJT7_9LAMI</name>
<keyword evidence="2" id="KW-0433">Leucine-rich repeat</keyword>
<evidence type="ECO:0000256" key="2">
    <source>
        <dbReference type="ARBA" id="ARBA00022614"/>
    </source>
</evidence>
<dbReference type="GO" id="GO:0043531">
    <property type="term" value="F:ADP binding"/>
    <property type="evidence" value="ECO:0007669"/>
    <property type="project" value="InterPro"/>
</dbReference>
<dbReference type="Gene3D" id="1.10.10.10">
    <property type="entry name" value="Winged helix-like DNA-binding domain superfamily/Winged helix DNA-binding domain"/>
    <property type="match status" value="1"/>
</dbReference>
<evidence type="ECO:0000313" key="11">
    <source>
        <dbReference type="EMBL" id="KAK4424564.1"/>
    </source>
</evidence>
<feature type="domain" description="Disease resistance protein winged helix" evidence="9">
    <location>
        <begin position="397"/>
        <end position="471"/>
    </location>
</feature>
<keyword evidence="3" id="KW-0677">Repeat</keyword>
<keyword evidence="4" id="KW-0547">Nucleotide-binding</keyword>
<dbReference type="CDD" id="cd14798">
    <property type="entry name" value="RX-CC_like"/>
    <property type="match status" value="1"/>
</dbReference>
<dbReference type="Gene3D" id="3.80.10.10">
    <property type="entry name" value="Ribonuclease Inhibitor"/>
    <property type="match status" value="1"/>
</dbReference>
<feature type="domain" description="Disease resistance N-terminal" evidence="8">
    <location>
        <begin position="7"/>
        <end position="92"/>
    </location>
</feature>
<dbReference type="PRINTS" id="PR00364">
    <property type="entry name" value="DISEASERSIST"/>
</dbReference>
<feature type="domain" description="Disease resistance R13L4/SHOC-2-like LRR" evidence="10">
    <location>
        <begin position="542"/>
        <end position="828"/>
    </location>
</feature>
<evidence type="ECO:0000259" key="8">
    <source>
        <dbReference type="Pfam" id="PF18052"/>
    </source>
</evidence>
<dbReference type="Gene3D" id="1.10.8.430">
    <property type="entry name" value="Helical domain of apoptotic protease-activating factors"/>
    <property type="match status" value="1"/>
</dbReference>
<evidence type="ECO:0000259" key="9">
    <source>
        <dbReference type="Pfam" id="PF23559"/>
    </source>
</evidence>
<dbReference type="InterPro" id="IPR036388">
    <property type="entry name" value="WH-like_DNA-bd_sf"/>
</dbReference>
<evidence type="ECO:0000256" key="6">
    <source>
        <dbReference type="ARBA" id="ARBA00022840"/>
    </source>
</evidence>
<dbReference type="AlphaFoldDB" id="A0AAE2CJT7"/>
<dbReference type="Proteomes" id="UP001293254">
    <property type="component" value="Unassembled WGS sequence"/>
</dbReference>
<evidence type="ECO:0000259" key="7">
    <source>
        <dbReference type="Pfam" id="PF00931"/>
    </source>
</evidence>
<reference evidence="11" key="1">
    <citation type="submission" date="2020-06" db="EMBL/GenBank/DDBJ databases">
        <authorList>
            <person name="Li T."/>
            <person name="Hu X."/>
            <person name="Zhang T."/>
            <person name="Song X."/>
            <person name="Zhang H."/>
            <person name="Dai N."/>
            <person name="Sheng W."/>
            <person name="Hou X."/>
            <person name="Wei L."/>
        </authorList>
    </citation>
    <scope>NUCLEOTIDE SEQUENCE</scope>
    <source>
        <strain evidence="11">3651</strain>
        <tissue evidence="11">Leaf</tissue>
    </source>
</reference>
<protein>
    <submittedName>
        <fullName evidence="11">Disease resistance protein</fullName>
    </submittedName>
</protein>
<evidence type="ECO:0000256" key="1">
    <source>
        <dbReference type="ARBA" id="ARBA00008894"/>
    </source>
</evidence>
<dbReference type="Pfam" id="PF23598">
    <property type="entry name" value="LRR_14"/>
    <property type="match status" value="1"/>
</dbReference>
<proteinExistence type="inferred from homology"/>
<dbReference type="PANTHER" id="PTHR23155:SF1185">
    <property type="entry name" value="DISEASE RESISTANCE RPP8-LIKE PROTEIN 3-RELATED"/>
    <property type="match status" value="1"/>
</dbReference>
<reference evidence="11" key="2">
    <citation type="journal article" date="2024" name="Plant">
        <title>Genomic evolution and insights into agronomic trait innovations of Sesamum species.</title>
        <authorList>
            <person name="Miao H."/>
            <person name="Wang L."/>
            <person name="Qu L."/>
            <person name="Liu H."/>
            <person name="Sun Y."/>
            <person name="Le M."/>
            <person name="Wang Q."/>
            <person name="Wei S."/>
            <person name="Zheng Y."/>
            <person name="Lin W."/>
            <person name="Duan Y."/>
            <person name="Cao H."/>
            <person name="Xiong S."/>
            <person name="Wang X."/>
            <person name="Wei L."/>
            <person name="Li C."/>
            <person name="Ma Q."/>
            <person name="Ju M."/>
            <person name="Zhao R."/>
            <person name="Li G."/>
            <person name="Mu C."/>
            <person name="Tian Q."/>
            <person name="Mei H."/>
            <person name="Zhang T."/>
            <person name="Gao T."/>
            <person name="Zhang H."/>
        </authorList>
    </citation>
    <scope>NUCLEOTIDE SEQUENCE</scope>
    <source>
        <strain evidence="11">3651</strain>
    </source>
</reference>
<evidence type="ECO:0000259" key="10">
    <source>
        <dbReference type="Pfam" id="PF23598"/>
    </source>
</evidence>
<sequence>MVDAVATIALETLRDLLIEKAKFLLSVSGQVKEVERQLTLMHCFLKDADKRKDRYDSDTVRHWVAELQDLSVKAENVLERYAIEVTSKREGKNLKKILRRFTCILSECLSVYHTGSDIEVIMSRMADLTKQSEFLSKGESSSRSTGDTDWSRKTFGLDVEKHFVGMKDEIELLESLLESDDKSHRVISICGMGGLGKTTVATKIYNGEIAQRCFDARAWICISQQFQPRSIFQGLLKQLVPHAGEELDENELVRKLYNVQKEKKCLLVLDDVWEVNHWNNLSHIFPVLESSSKVLLTTRNQNIASTEYVHMLGCLTEDEGWELLQKIALPTHHQQGVTPTELKLFEKTGRKIVRKCGYLPLAVSVVGGILQQERTLIEWENVCMNIDSYLQRGKGCFPEDHEINTEKLYLIWMAEGMVSSEDKGRGETMINVAERYLSELANRCMVQVKMDQESIYYRFKSCRLHDLVRELCLSKAKEEKFMKVVDMQTGGDDESSTCTSRLAVNRDEVKDDNIRKNQNLRSLLLLEKEEGYRYRDNFEGISLGMLRLLKILVLESQHFKNKKLPQGIEKLILLKYLSIRDSEVDELPKSVCKLPCLQSLDLQVSCEIQIPNSIHELRNLKHLFLHSDGRSIIGGGKLKLEGLDELETLMGFNSKTDETTHLLKLPKLQVLDADVSDHQSLCMIADHILNHEDQFREVRLEIKNECSINSVEGSNLVRKMIMCRSLSGLKIMCPVSILPTYEPQSYLNVVSLLLSESNIKKDPMGILEKLPVLRNLWLWNDAYVGKRMVCRATGFPQLRLLSLDSLYNLEGWRVEEGAMPNLVSLSIFECNNLEMIPDGLKYITTLHELLIGDMSEKFMDRIRVVNGQEGEDYHKIKHIPTIFLPDD</sequence>